<protein>
    <submittedName>
        <fullName evidence="1">Uncharacterized protein</fullName>
    </submittedName>
</protein>
<organism evidence="1 2">
    <name type="scientific">Pleuronectes platessa</name>
    <name type="common">European plaice</name>
    <dbReference type="NCBI Taxonomy" id="8262"/>
    <lineage>
        <taxon>Eukaryota</taxon>
        <taxon>Metazoa</taxon>
        <taxon>Chordata</taxon>
        <taxon>Craniata</taxon>
        <taxon>Vertebrata</taxon>
        <taxon>Euteleostomi</taxon>
        <taxon>Actinopterygii</taxon>
        <taxon>Neopterygii</taxon>
        <taxon>Teleostei</taxon>
        <taxon>Neoteleostei</taxon>
        <taxon>Acanthomorphata</taxon>
        <taxon>Carangaria</taxon>
        <taxon>Pleuronectiformes</taxon>
        <taxon>Pleuronectoidei</taxon>
        <taxon>Pleuronectidae</taxon>
        <taxon>Pleuronectes</taxon>
    </lineage>
</organism>
<evidence type="ECO:0000313" key="1">
    <source>
        <dbReference type="EMBL" id="CAB1443936.1"/>
    </source>
</evidence>
<proteinExistence type="predicted"/>
<dbReference type="Proteomes" id="UP001153269">
    <property type="component" value="Unassembled WGS sequence"/>
</dbReference>
<reference evidence="1" key="1">
    <citation type="submission" date="2020-03" db="EMBL/GenBank/DDBJ databases">
        <authorList>
            <person name="Weist P."/>
        </authorList>
    </citation>
    <scope>NUCLEOTIDE SEQUENCE</scope>
</reference>
<accession>A0A9N7YTK2</accession>
<gene>
    <name evidence="1" type="ORF">PLEPLA_LOCUS31652</name>
</gene>
<dbReference type="EMBL" id="CADEAL010003224">
    <property type="protein sequence ID" value="CAB1443936.1"/>
    <property type="molecule type" value="Genomic_DNA"/>
</dbReference>
<evidence type="ECO:0000313" key="2">
    <source>
        <dbReference type="Proteomes" id="UP001153269"/>
    </source>
</evidence>
<comment type="caution">
    <text evidence="1">The sequence shown here is derived from an EMBL/GenBank/DDBJ whole genome shotgun (WGS) entry which is preliminary data.</text>
</comment>
<dbReference type="AlphaFoldDB" id="A0A9N7YTK2"/>
<sequence length="105" mass="11919">MADVSGAALRLHCQLEILIKPRSDDVERGEREREGAGARKPREIAIISVRFMDVSCCNRRVNWRMAQLAYGKAQGGHTLPRGYQWFVEEATVKEVCSHRAHVRGE</sequence>
<name>A0A9N7YTK2_PLEPL</name>
<keyword evidence="2" id="KW-1185">Reference proteome</keyword>